<evidence type="ECO:0000313" key="8">
    <source>
        <dbReference type="EMBL" id="CAF9940198.1"/>
    </source>
</evidence>
<dbReference type="Proteomes" id="UP000664534">
    <property type="component" value="Unassembled WGS sequence"/>
</dbReference>
<evidence type="ECO:0000256" key="5">
    <source>
        <dbReference type="ARBA" id="ARBA00038359"/>
    </source>
</evidence>
<sequence>MSTVNYVGVAYGSGVHRYHLEASQYRRFQISLYIAMLFWALGVAVVKIGILLFYWRVFIVREFRRRVAIVGAIILASSVAIFLCFMLQCNPIPRFWADTEDGYCINQVVFYIAGDSLNIASDILVLSLPIRQVWKLNAPVGRRIALLFLFCLGAFVCITSIVRLIALNEIDPEDFSYTDVGGGIWSTVEVQVGFICANLPHTQHLVTRLFQRWHPCTSTGYKGGARPSLDNHRTISNTQSRSRWDTAGFQNLDSQSKATATATLVGPVAEWDSERGDSSREETSIDVYDSDHELISIGAPHGRNVGRVEVWIEVRQEIQRIESPRAINRERGWANDTVSTEITGKGSS</sequence>
<evidence type="ECO:0000256" key="2">
    <source>
        <dbReference type="ARBA" id="ARBA00022692"/>
    </source>
</evidence>
<dbReference type="AlphaFoldDB" id="A0A8H3J3V0"/>
<dbReference type="PANTHER" id="PTHR33048:SF47">
    <property type="entry name" value="INTEGRAL MEMBRANE PROTEIN-RELATED"/>
    <property type="match status" value="1"/>
</dbReference>
<dbReference type="EMBL" id="CAJPDT010000128">
    <property type="protein sequence ID" value="CAF9940198.1"/>
    <property type="molecule type" value="Genomic_DNA"/>
</dbReference>
<keyword evidence="9" id="KW-1185">Reference proteome</keyword>
<evidence type="ECO:0000256" key="1">
    <source>
        <dbReference type="ARBA" id="ARBA00004141"/>
    </source>
</evidence>
<dbReference type="OrthoDB" id="444631at2759"/>
<feature type="transmembrane region" description="Helical" evidence="6">
    <location>
        <begin position="144"/>
        <end position="166"/>
    </location>
</feature>
<dbReference type="InterPro" id="IPR052337">
    <property type="entry name" value="SAT4-like"/>
</dbReference>
<evidence type="ECO:0000256" key="3">
    <source>
        <dbReference type="ARBA" id="ARBA00022989"/>
    </source>
</evidence>
<dbReference type="GO" id="GO:0016020">
    <property type="term" value="C:membrane"/>
    <property type="evidence" value="ECO:0007669"/>
    <property type="project" value="UniProtKB-SubCell"/>
</dbReference>
<reference evidence="8" key="1">
    <citation type="submission" date="2021-03" db="EMBL/GenBank/DDBJ databases">
        <authorList>
            <person name="Tagirdzhanova G."/>
        </authorList>
    </citation>
    <scope>NUCLEOTIDE SEQUENCE</scope>
</reference>
<name>A0A8H3J3V0_9LECA</name>
<keyword evidence="4 6" id="KW-0472">Membrane</keyword>
<protein>
    <recommendedName>
        <fullName evidence="7">Rhodopsin domain-containing protein</fullName>
    </recommendedName>
</protein>
<feature type="transmembrane region" description="Helical" evidence="6">
    <location>
        <begin position="67"/>
        <end position="88"/>
    </location>
</feature>
<comment type="similarity">
    <text evidence="5">Belongs to the SAT4 family.</text>
</comment>
<comment type="caution">
    <text evidence="8">The sequence shown here is derived from an EMBL/GenBank/DDBJ whole genome shotgun (WGS) entry which is preliminary data.</text>
</comment>
<comment type="subcellular location">
    <subcellularLocation>
        <location evidence="1">Membrane</location>
        <topology evidence="1">Multi-pass membrane protein</topology>
    </subcellularLocation>
</comment>
<organism evidence="8 9">
    <name type="scientific">Imshaugia aleurites</name>
    <dbReference type="NCBI Taxonomy" id="172621"/>
    <lineage>
        <taxon>Eukaryota</taxon>
        <taxon>Fungi</taxon>
        <taxon>Dikarya</taxon>
        <taxon>Ascomycota</taxon>
        <taxon>Pezizomycotina</taxon>
        <taxon>Lecanoromycetes</taxon>
        <taxon>OSLEUM clade</taxon>
        <taxon>Lecanoromycetidae</taxon>
        <taxon>Lecanorales</taxon>
        <taxon>Lecanorineae</taxon>
        <taxon>Parmeliaceae</taxon>
        <taxon>Imshaugia</taxon>
    </lineage>
</organism>
<evidence type="ECO:0000256" key="4">
    <source>
        <dbReference type="ARBA" id="ARBA00023136"/>
    </source>
</evidence>
<feature type="transmembrane region" description="Helical" evidence="6">
    <location>
        <begin position="30"/>
        <end position="55"/>
    </location>
</feature>
<evidence type="ECO:0000259" key="7">
    <source>
        <dbReference type="Pfam" id="PF20684"/>
    </source>
</evidence>
<keyword evidence="2 6" id="KW-0812">Transmembrane</keyword>
<dbReference type="Pfam" id="PF20684">
    <property type="entry name" value="Fung_rhodopsin"/>
    <property type="match status" value="1"/>
</dbReference>
<gene>
    <name evidence="8" type="ORF">IMSHALPRED_001786</name>
</gene>
<accession>A0A8H3J3V0</accession>
<proteinExistence type="inferred from homology"/>
<evidence type="ECO:0000256" key="6">
    <source>
        <dbReference type="SAM" id="Phobius"/>
    </source>
</evidence>
<dbReference type="InterPro" id="IPR049326">
    <property type="entry name" value="Rhodopsin_dom_fungi"/>
</dbReference>
<feature type="transmembrane region" description="Helical" evidence="6">
    <location>
        <begin position="108"/>
        <end position="128"/>
    </location>
</feature>
<keyword evidence="3 6" id="KW-1133">Transmembrane helix</keyword>
<evidence type="ECO:0000313" key="9">
    <source>
        <dbReference type="Proteomes" id="UP000664534"/>
    </source>
</evidence>
<dbReference type="PANTHER" id="PTHR33048">
    <property type="entry name" value="PTH11-LIKE INTEGRAL MEMBRANE PROTEIN (AFU_ORTHOLOGUE AFUA_5G11245)"/>
    <property type="match status" value="1"/>
</dbReference>
<feature type="domain" description="Rhodopsin" evidence="7">
    <location>
        <begin position="5"/>
        <end position="207"/>
    </location>
</feature>